<proteinExistence type="predicted"/>
<name>A0AA40BH03_9PEZI</name>
<feature type="compositionally biased region" description="Basic residues" evidence="1">
    <location>
        <begin position="501"/>
        <end position="512"/>
    </location>
</feature>
<dbReference type="AlphaFoldDB" id="A0AA40BH03"/>
<dbReference type="Gene3D" id="3.10.20.90">
    <property type="entry name" value="Phosphatidylinositol 3-kinase Catalytic Subunit, Chain A, domain 1"/>
    <property type="match status" value="1"/>
</dbReference>
<dbReference type="GO" id="GO:0005737">
    <property type="term" value="C:cytoplasm"/>
    <property type="evidence" value="ECO:0007669"/>
    <property type="project" value="TreeGrafter"/>
</dbReference>
<evidence type="ECO:0000259" key="2">
    <source>
        <dbReference type="Pfam" id="PF11470"/>
    </source>
</evidence>
<dbReference type="InterPro" id="IPR029071">
    <property type="entry name" value="Ubiquitin-like_domsf"/>
</dbReference>
<protein>
    <submittedName>
        <fullName evidence="3">GLUT4 regulating protein TUG-domain-containing protein</fullName>
    </submittedName>
</protein>
<reference evidence="3" key="1">
    <citation type="submission" date="2023-06" db="EMBL/GenBank/DDBJ databases">
        <title>Genome-scale phylogeny and comparative genomics of the fungal order Sordariales.</title>
        <authorList>
            <consortium name="Lawrence Berkeley National Laboratory"/>
            <person name="Hensen N."/>
            <person name="Bonometti L."/>
            <person name="Westerberg I."/>
            <person name="Brannstrom I.O."/>
            <person name="Guillou S."/>
            <person name="Cros-Aarteil S."/>
            <person name="Calhoun S."/>
            <person name="Haridas S."/>
            <person name="Kuo A."/>
            <person name="Mondo S."/>
            <person name="Pangilinan J."/>
            <person name="Riley R."/>
            <person name="LaButti K."/>
            <person name="Andreopoulos B."/>
            <person name="Lipzen A."/>
            <person name="Chen C."/>
            <person name="Yanf M."/>
            <person name="Daum C."/>
            <person name="Ng V."/>
            <person name="Clum A."/>
            <person name="Steindorff A."/>
            <person name="Ohm R."/>
            <person name="Martin F."/>
            <person name="Silar P."/>
            <person name="Natvig D."/>
            <person name="Lalanne C."/>
            <person name="Gautier V."/>
            <person name="Ament-velasquez S.L."/>
            <person name="Kruys A."/>
            <person name="Hutchinson M.I."/>
            <person name="Powell A.J."/>
            <person name="Barry K."/>
            <person name="Miller A.N."/>
            <person name="Grigoriev I.V."/>
            <person name="Debuchy R."/>
            <person name="Gladieux P."/>
            <person name="Thoren M.H."/>
            <person name="Johannesson H."/>
        </authorList>
    </citation>
    <scope>NUCLEOTIDE SEQUENCE</scope>
    <source>
        <strain evidence="3">SMH2392-1A</strain>
    </source>
</reference>
<evidence type="ECO:0000256" key="1">
    <source>
        <dbReference type="SAM" id="MobiDB-lite"/>
    </source>
</evidence>
<comment type="caution">
    <text evidence="3">The sequence shown here is derived from an EMBL/GenBank/DDBJ whole genome shotgun (WGS) entry which is preliminary data.</text>
</comment>
<dbReference type="Proteomes" id="UP001172101">
    <property type="component" value="Unassembled WGS sequence"/>
</dbReference>
<dbReference type="PANTHER" id="PTHR46467">
    <property type="entry name" value="TETHER CONTAINING UBX DOMAIN FOR GLUT4"/>
    <property type="match status" value="1"/>
</dbReference>
<dbReference type="InterPro" id="IPR021569">
    <property type="entry name" value="TUG-UBL1"/>
</dbReference>
<dbReference type="Pfam" id="PF11470">
    <property type="entry name" value="TUG-UBL1"/>
    <property type="match status" value="1"/>
</dbReference>
<feature type="domain" description="TUG ubiquitin-like" evidence="2">
    <location>
        <begin position="8"/>
        <end position="71"/>
    </location>
</feature>
<dbReference type="PANTHER" id="PTHR46467:SF1">
    <property type="entry name" value="TETHER CONTAINING UBX DOMAIN FOR GLUT4"/>
    <property type="match status" value="1"/>
</dbReference>
<dbReference type="SUPFAM" id="SSF54236">
    <property type="entry name" value="Ubiquitin-like"/>
    <property type="match status" value="2"/>
</dbReference>
<dbReference type="GO" id="GO:0012506">
    <property type="term" value="C:vesicle membrane"/>
    <property type="evidence" value="ECO:0007669"/>
    <property type="project" value="TreeGrafter"/>
</dbReference>
<dbReference type="CDD" id="cd16105">
    <property type="entry name" value="Ubl_ASPSCR1_like"/>
    <property type="match status" value="1"/>
</dbReference>
<gene>
    <name evidence="3" type="ORF">B0T26DRAFT_632648</name>
</gene>
<dbReference type="GO" id="GO:0006886">
    <property type="term" value="P:intracellular protein transport"/>
    <property type="evidence" value="ECO:0007669"/>
    <property type="project" value="TreeGrafter"/>
</dbReference>
<organism evidence="3 4">
    <name type="scientific">Lasiosphaeria miniovina</name>
    <dbReference type="NCBI Taxonomy" id="1954250"/>
    <lineage>
        <taxon>Eukaryota</taxon>
        <taxon>Fungi</taxon>
        <taxon>Dikarya</taxon>
        <taxon>Ascomycota</taxon>
        <taxon>Pezizomycotina</taxon>
        <taxon>Sordariomycetes</taxon>
        <taxon>Sordariomycetidae</taxon>
        <taxon>Sordariales</taxon>
        <taxon>Lasiosphaeriaceae</taxon>
        <taxon>Lasiosphaeria</taxon>
    </lineage>
</organism>
<dbReference type="GeneID" id="85319732"/>
<evidence type="ECO:0000313" key="3">
    <source>
        <dbReference type="EMBL" id="KAK0734071.1"/>
    </source>
</evidence>
<dbReference type="GO" id="GO:0005634">
    <property type="term" value="C:nucleus"/>
    <property type="evidence" value="ECO:0007669"/>
    <property type="project" value="TreeGrafter"/>
</dbReference>
<keyword evidence="4" id="KW-1185">Reference proteome</keyword>
<accession>A0AA40BH03</accession>
<feature type="region of interest" description="Disordered" evidence="1">
    <location>
        <begin position="465"/>
        <end position="512"/>
    </location>
</feature>
<evidence type="ECO:0000313" key="4">
    <source>
        <dbReference type="Proteomes" id="UP001172101"/>
    </source>
</evidence>
<feature type="compositionally biased region" description="Polar residues" evidence="1">
    <location>
        <begin position="240"/>
        <end position="256"/>
    </location>
</feature>
<dbReference type="EMBL" id="JAUIRO010000001">
    <property type="protein sequence ID" value="KAK0734071.1"/>
    <property type="molecule type" value="Genomic_DNA"/>
</dbReference>
<feature type="region of interest" description="Disordered" evidence="1">
    <location>
        <begin position="208"/>
        <end position="265"/>
    </location>
</feature>
<sequence>MSAHVEVVSTDFRRVKVKVSPGTHLVDVLTEACKKLNLNADKYLFKHKQKAVNLSAPFRTSGLVTGAKLELVLKSSSPSVVSIALDVVGRRFTKKLPSHMTLWQVMRQFETAEKDLNITGRGSPKPNSGNSGSGQLYYEAPVVNILGKEYSALEDLQKTLSQCGINSGSIVLRVAFRDSDKTLYEAMEEISGYLKDVAVVETENQEETTASVLSVSEGPKLGDAPAAPITQPDAAPAPEATSTNEIKPNATTTATEPSARFESSAPVESIVAGDAMDIDEPSTTAVAVGHIQLDGVFSAPSSSTPIAAQIFEDESVYEPTIAHAQLRQQQLNARSQNTRLKSDAELAAAAAQEAAKLAKISTVHIKVRFPDQTSAQWIIGREETGTVFYEAVRGVMAHPNQPFKLIMSGTKTFIQEDEKPLITNYRLKRHELLILMWEDEASSEARNASFLKSSVASKAQAVVVPEVPKETEEQEGTAGPSTIPGKSEKNSGSGLDGFPKKLPKWMKLPGRK</sequence>
<dbReference type="RefSeq" id="XP_060302948.1">
    <property type="nucleotide sequence ID" value="XM_060436462.1"/>
</dbReference>